<dbReference type="Proteomes" id="UP000180215">
    <property type="component" value="Unassembled WGS sequence"/>
</dbReference>
<dbReference type="Pfam" id="PF08448">
    <property type="entry name" value="PAS_4"/>
    <property type="match status" value="2"/>
</dbReference>
<dbReference type="Gene3D" id="1.10.10.10">
    <property type="entry name" value="Winged helix-like DNA-binding domain superfamily/Winged helix DNA-binding domain"/>
    <property type="match status" value="1"/>
</dbReference>
<dbReference type="GO" id="GO:0006355">
    <property type="term" value="P:regulation of DNA-templated transcription"/>
    <property type="evidence" value="ECO:0007669"/>
    <property type="project" value="InterPro"/>
</dbReference>
<dbReference type="GO" id="GO:0003677">
    <property type="term" value="F:DNA binding"/>
    <property type="evidence" value="ECO:0007669"/>
    <property type="project" value="UniProtKB-KW"/>
</dbReference>
<feature type="domain" description="PAC" evidence="4">
    <location>
        <begin position="337"/>
        <end position="387"/>
    </location>
</feature>
<dbReference type="InterPro" id="IPR000700">
    <property type="entry name" value="PAS-assoc_C"/>
</dbReference>
<comment type="caution">
    <text evidence="5">The sequence shown here is derived from an EMBL/GenBank/DDBJ whole genome shotgun (WGS) entry which is preliminary data.</text>
</comment>
<dbReference type="InterPro" id="IPR001610">
    <property type="entry name" value="PAC"/>
</dbReference>
<evidence type="ECO:0000259" key="2">
    <source>
        <dbReference type="PROSITE" id="PS50043"/>
    </source>
</evidence>
<dbReference type="PANTHER" id="PTHR43214">
    <property type="entry name" value="TWO-COMPONENT RESPONSE REGULATOR"/>
    <property type="match status" value="1"/>
</dbReference>
<dbReference type="CDD" id="cd06170">
    <property type="entry name" value="LuxR_C_like"/>
    <property type="match status" value="1"/>
</dbReference>
<proteinExistence type="predicted"/>
<dbReference type="SMART" id="SM00091">
    <property type="entry name" value="PAS"/>
    <property type="match status" value="3"/>
</dbReference>
<dbReference type="PROSITE" id="PS50113">
    <property type="entry name" value="PAC"/>
    <property type="match status" value="2"/>
</dbReference>
<evidence type="ECO:0000313" key="5">
    <source>
        <dbReference type="EMBL" id="OHV17909.1"/>
    </source>
</evidence>
<dbReference type="InterPro" id="IPR000792">
    <property type="entry name" value="Tscrpt_reg_LuxR_C"/>
</dbReference>
<gene>
    <name evidence="5" type="ORF">BK022_02655</name>
</gene>
<dbReference type="InterPro" id="IPR000014">
    <property type="entry name" value="PAS"/>
</dbReference>
<sequence>MTDRSDRMRQVVAGLSEGVILIEPDQTISYANGAALTMHGVAALDELGETVAEYRRNFVLEYRSHADIGPLQHPVERLLTGELFRDTVVEVHHFRAPEQRWMHRIRSLVTTDSEGQLTGLALVMQDVSDRYEAEARFEDMFRANPAPALVCRLADLRYVKVNQGFLDLTGYARDQVLGHSFCEIDLLTQAECRALAVERLHAGDTIPQMEACLNVPADSEKYVIVAGHPIRMPGGERCMLFTFADLEDRRKAEMELKLSEERFAKAFQLSPVPTALLSTDALLASNVNEAFAAMFGDPGSHRSGTVGGTVAAQDSLWVEEAEQARFKRTLKQAGQVRGFEARLRNREGEILDCLVSAEPVRINGETFVLCAMQDITARKRTETELITAIETVMADASWFSHGIIEKLALMRNPPPPGKPAALVEKLTRRERDLLLGICKGATDSEIAAELGLSLSTVRNHLASLYRKIGVNRRSAVVVWARERGIGEFAPNGNTKPGKLG</sequence>
<dbReference type="PROSITE" id="PS50043">
    <property type="entry name" value="HTH_LUXR_2"/>
    <property type="match status" value="1"/>
</dbReference>
<dbReference type="Pfam" id="PF13426">
    <property type="entry name" value="PAS_9"/>
    <property type="match status" value="1"/>
</dbReference>
<evidence type="ECO:0000256" key="1">
    <source>
        <dbReference type="ARBA" id="ARBA00023125"/>
    </source>
</evidence>
<dbReference type="SUPFAM" id="SSF46894">
    <property type="entry name" value="C-terminal effector domain of the bipartite response regulators"/>
    <property type="match status" value="1"/>
</dbReference>
<dbReference type="SUPFAM" id="SSF55785">
    <property type="entry name" value="PYP-like sensor domain (PAS domain)"/>
    <property type="match status" value="3"/>
</dbReference>
<dbReference type="SMART" id="SM00086">
    <property type="entry name" value="PAC"/>
    <property type="match status" value="2"/>
</dbReference>
<dbReference type="InterPro" id="IPR036388">
    <property type="entry name" value="WH-like_DNA-bd_sf"/>
</dbReference>
<dbReference type="PROSITE" id="PS50112">
    <property type="entry name" value="PAS"/>
    <property type="match status" value="2"/>
</dbReference>
<feature type="domain" description="PAC" evidence="4">
    <location>
        <begin position="85"/>
        <end position="139"/>
    </location>
</feature>
<reference evidence="5 6" key="1">
    <citation type="submission" date="2016-10" db="EMBL/GenBank/DDBJ databases">
        <title>Draft genome sequence of Methylobacterium extorquens CP3, a seed endophyte of Crotalaria pumila with plant growth-promoting and metal tolerance properties.</title>
        <authorList>
            <person name="Sanchez-Lopez A.S."/>
            <person name="Van Hamme J.D."/>
            <person name="Thijs S."/>
            <person name="Mcammond B.M."/>
            <person name="Stevens V."/>
            <person name="Gonzalez-Chavez M.D.C."/>
            <person name="Vangronsveld J."/>
        </authorList>
    </citation>
    <scope>NUCLEOTIDE SEQUENCE [LARGE SCALE GENOMIC DNA]</scope>
    <source>
        <strain evidence="5 6">CP3</strain>
    </source>
</reference>
<dbReference type="PANTHER" id="PTHR43214:SF38">
    <property type="entry name" value="NITRATE_NITRITE RESPONSE REGULATOR PROTEIN NARL"/>
    <property type="match status" value="1"/>
</dbReference>
<keyword evidence="1" id="KW-0238">DNA-binding</keyword>
<protein>
    <submittedName>
        <fullName evidence="5">Helix-turn-helix transcriptional regulator</fullName>
    </submittedName>
</protein>
<dbReference type="InterPro" id="IPR039420">
    <property type="entry name" value="WalR-like"/>
</dbReference>
<dbReference type="Pfam" id="PF00196">
    <property type="entry name" value="GerE"/>
    <property type="match status" value="1"/>
</dbReference>
<dbReference type="PRINTS" id="PR00038">
    <property type="entry name" value="HTHLUXR"/>
</dbReference>
<feature type="domain" description="PAS" evidence="3">
    <location>
        <begin position="4"/>
        <end position="82"/>
    </location>
</feature>
<dbReference type="EMBL" id="MNAO01000015">
    <property type="protein sequence ID" value="OHV17909.1"/>
    <property type="molecule type" value="Genomic_DNA"/>
</dbReference>
<evidence type="ECO:0000259" key="3">
    <source>
        <dbReference type="PROSITE" id="PS50112"/>
    </source>
</evidence>
<feature type="domain" description="PAS" evidence="3">
    <location>
        <begin position="133"/>
        <end position="180"/>
    </location>
</feature>
<accession>A0A1S1P9S7</accession>
<dbReference type="InterPro" id="IPR016032">
    <property type="entry name" value="Sig_transdc_resp-reg_C-effctor"/>
</dbReference>
<dbReference type="InterPro" id="IPR035965">
    <property type="entry name" value="PAS-like_dom_sf"/>
</dbReference>
<dbReference type="Gene3D" id="3.30.450.20">
    <property type="entry name" value="PAS domain"/>
    <property type="match status" value="3"/>
</dbReference>
<dbReference type="NCBIfam" id="TIGR00229">
    <property type="entry name" value="sensory_box"/>
    <property type="match status" value="2"/>
</dbReference>
<dbReference type="SMART" id="SM00421">
    <property type="entry name" value="HTH_LUXR"/>
    <property type="match status" value="1"/>
</dbReference>
<dbReference type="AlphaFoldDB" id="A0A1S1P9S7"/>
<evidence type="ECO:0000259" key="4">
    <source>
        <dbReference type="PROSITE" id="PS50113"/>
    </source>
</evidence>
<evidence type="ECO:0000313" key="6">
    <source>
        <dbReference type="Proteomes" id="UP000180215"/>
    </source>
</evidence>
<dbReference type="InterPro" id="IPR013656">
    <property type="entry name" value="PAS_4"/>
</dbReference>
<feature type="domain" description="HTH luxR-type" evidence="2">
    <location>
        <begin position="419"/>
        <end position="484"/>
    </location>
</feature>
<name>A0A1S1P9S7_METEX</name>
<organism evidence="5 6">
    <name type="scientific">Methylorubrum extorquens</name>
    <name type="common">Methylobacterium dichloromethanicum</name>
    <name type="synonym">Methylobacterium extorquens</name>
    <dbReference type="NCBI Taxonomy" id="408"/>
    <lineage>
        <taxon>Bacteria</taxon>
        <taxon>Pseudomonadati</taxon>
        <taxon>Pseudomonadota</taxon>
        <taxon>Alphaproteobacteria</taxon>
        <taxon>Hyphomicrobiales</taxon>
        <taxon>Methylobacteriaceae</taxon>
        <taxon>Methylorubrum</taxon>
    </lineage>
</organism>
<dbReference type="CDD" id="cd00130">
    <property type="entry name" value="PAS"/>
    <property type="match status" value="1"/>
</dbReference>